<evidence type="ECO:0000256" key="7">
    <source>
        <dbReference type="PROSITE-ProRule" id="PRU00192"/>
    </source>
</evidence>
<feature type="region of interest" description="Disordered" evidence="9">
    <location>
        <begin position="2278"/>
        <end position="2298"/>
    </location>
</feature>
<dbReference type="Pfam" id="PF14604">
    <property type="entry name" value="SH3_9"/>
    <property type="match status" value="1"/>
</dbReference>
<accession>A0AAV3Y165</accession>
<dbReference type="PRINTS" id="PR01251">
    <property type="entry name" value="AMPHIPHYSIN"/>
</dbReference>
<evidence type="ECO:0000313" key="12">
    <source>
        <dbReference type="EMBL" id="GFN75963.1"/>
    </source>
</evidence>
<feature type="region of interest" description="Disordered" evidence="9">
    <location>
        <begin position="668"/>
        <end position="735"/>
    </location>
</feature>
<evidence type="ECO:0000259" key="11">
    <source>
        <dbReference type="PROSITE" id="PS51021"/>
    </source>
</evidence>
<feature type="region of interest" description="Disordered" evidence="9">
    <location>
        <begin position="466"/>
        <end position="487"/>
    </location>
</feature>
<feature type="region of interest" description="Disordered" evidence="9">
    <location>
        <begin position="330"/>
        <end position="388"/>
    </location>
</feature>
<dbReference type="EMBL" id="BLXT01000311">
    <property type="protein sequence ID" value="GFN75963.1"/>
    <property type="molecule type" value="Genomic_DNA"/>
</dbReference>
<feature type="region of interest" description="Disordered" evidence="9">
    <location>
        <begin position="1408"/>
        <end position="1431"/>
    </location>
</feature>
<dbReference type="InterPro" id="IPR027267">
    <property type="entry name" value="AH/BAR_dom_sf"/>
</dbReference>
<protein>
    <submittedName>
        <fullName evidence="12">Amphiphysin</fullName>
    </submittedName>
</protein>
<organism evidence="12 13">
    <name type="scientific">Plakobranchus ocellatus</name>
    <dbReference type="NCBI Taxonomy" id="259542"/>
    <lineage>
        <taxon>Eukaryota</taxon>
        <taxon>Metazoa</taxon>
        <taxon>Spiralia</taxon>
        <taxon>Lophotrochozoa</taxon>
        <taxon>Mollusca</taxon>
        <taxon>Gastropoda</taxon>
        <taxon>Heterobranchia</taxon>
        <taxon>Euthyneura</taxon>
        <taxon>Panpulmonata</taxon>
        <taxon>Sacoglossa</taxon>
        <taxon>Placobranchoidea</taxon>
        <taxon>Plakobranchidae</taxon>
        <taxon>Plakobranchus</taxon>
    </lineage>
</organism>
<dbReference type="SMART" id="SM00721">
    <property type="entry name" value="BAR"/>
    <property type="match status" value="1"/>
</dbReference>
<comment type="subcellular location">
    <subcellularLocation>
        <location evidence="2">Cytoplasm</location>
    </subcellularLocation>
    <subcellularLocation>
        <location evidence="1">Endomembrane system</location>
    </subcellularLocation>
</comment>
<feature type="compositionally biased region" description="Low complexity" evidence="9">
    <location>
        <begin position="3012"/>
        <end position="3025"/>
    </location>
</feature>
<keyword evidence="4" id="KW-0963">Cytoplasm</keyword>
<feature type="coiled-coil region" evidence="8">
    <location>
        <begin position="153"/>
        <end position="187"/>
    </location>
</feature>
<feature type="domain" description="BAR" evidence="11">
    <location>
        <begin position="25"/>
        <end position="248"/>
    </location>
</feature>
<feature type="region of interest" description="Disordered" evidence="9">
    <location>
        <begin position="1099"/>
        <end position="1118"/>
    </location>
</feature>
<dbReference type="InterPro" id="IPR003005">
    <property type="entry name" value="Amphiphysin"/>
</dbReference>
<feature type="region of interest" description="Disordered" evidence="9">
    <location>
        <begin position="2529"/>
        <end position="2586"/>
    </location>
</feature>
<dbReference type="PROSITE" id="PS50002">
    <property type="entry name" value="SH3"/>
    <property type="match status" value="1"/>
</dbReference>
<feature type="region of interest" description="Disordered" evidence="9">
    <location>
        <begin position="615"/>
        <end position="637"/>
    </location>
</feature>
<evidence type="ECO:0000313" key="13">
    <source>
        <dbReference type="Proteomes" id="UP000735302"/>
    </source>
</evidence>
<evidence type="ECO:0000256" key="4">
    <source>
        <dbReference type="ARBA" id="ARBA00022490"/>
    </source>
</evidence>
<feature type="compositionally biased region" description="Polar residues" evidence="9">
    <location>
        <begin position="1917"/>
        <end position="1932"/>
    </location>
</feature>
<dbReference type="GO" id="GO:0005543">
    <property type="term" value="F:phospholipid binding"/>
    <property type="evidence" value="ECO:0007669"/>
    <property type="project" value="TreeGrafter"/>
</dbReference>
<feature type="compositionally biased region" description="Low complexity" evidence="9">
    <location>
        <begin position="1904"/>
        <end position="1916"/>
    </location>
</feature>
<feature type="compositionally biased region" description="Polar residues" evidence="9">
    <location>
        <begin position="626"/>
        <end position="637"/>
    </location>
</feature>
<keyword evidence="6" id="KW-0472">Membrane</keyword>
<feature type="compositionally biased region" description="Basic and acidic residues" evidence="9">
    <location>
        <begin position="2986"/>
        <end position="2996"/>
    </location>
</feature>
<feature type="region of interest" description="Disordered" evidence="9">
    <location>
        <begin position="1902"/>
        <end position="1932"/>
    </location>
</feature>
<feature type="compositionally biased region" description="Basic and acidic residues" evidence="9">
    <location>
        <begin position="904"/>
        <end position="929"/>
    </location>
</feature>
<dbReference type="InterPro" id="IPR001452">
    <property type="entry name" value="SH3_domain"/>
</dbReference>
<evidence type="ECO:0000256" key="6">
    <source>
        <dbReference type="ARBA" id="ARBA00023136"/>
    </source>
</evidence>
<evidence type="ECO:0000256" key="3">
    <source>
        <dbReference type="ARBA" id="ARBA00022443"/>
    </source>
</evidence>
<dbReference type="SMART" id="SM00326">
    <property type="entry name" value="SH3"/>
    <property type="match status" value="1"/>
</dbReference>
<feature type="compositionally biased region" description="Basic and acidic residues" evidence="9">
    <location>
        <begin position="1048"/>
        <end position="1068"/>
    </location>
</feature>
<dbReference type="Proteomes" id="UP000735302">
    <property type="component" value="Unassembled WGS sequence"/>
</dbReference>
<dbReference type="InterPro" id="IPR004148">
    <property type="entry name" value="BAR_dom"/>
</dbReference>
<feature type="compositionally biased region" description="Polar residues" evidence="9">
    <location>
        <begin position="2663"/>
        <end position="2673"/>
    </location>
</feature>
<reference evidence="12 13" key="1">
    <citation type="journal article" date="2021" name="Elife">
        <title>Chloroplast acquisition without the gene transfer in kleptoplastic sea slugs, Plakobranchus ocellatus.</title>
        <authorList>
            <person name="Maeda T."/>
            <person name="Takahashi S."/>
            <person name="Yoshida T."/>
            <person name="Shimamura S."/>
            <person name="Takaki Y."/>
            <person name="Nagai Y."/>
            <person name="Toyoda A."/>
            <person name="Suzuki Y."/>
            <person name="Arimoto A."/>
            <person name="Ishii H."/>
            <person name="Satoh N."/>
            <person name="Nishiyama T."/>
            <person name="Hasebe M."/>
            <person name="Maruyama T."/>
            <person name="Minagawa J."/>
            <person name="Obokata J."/>
            <person name="Shigenobu S."/>
        </authorList>
    </citation>
    <scope>NUCLEOTIDE SEQUENCE [LARGE SCALE GENOMIC DNA]</scope>
</reference>
<sequence length="3207" mass="349619">MAESSTKPGIFAKAQKTISRTKTKVLQNLGRAEKTTDDTFTDNVQKIDRQQEVAHHLQKELKNYVHCIKDLCQASKSLQAVLQDTYESGWTEEPVFKSQIQTMDLLWVDFVQNLQDSTMAPLHSYLMSFPVLKNKIAKRGRKLVDYDNARHHLESLQAAKKKDDLKIQKAQDDLKEAKKIYDDLNNELHIELPDFYNSRVSFFAGLFTSFFGAEYTFHTEIGRSNGALGDVAQQLAKDYAAYIYQPKTPLSKSVSTNSDNGLNGDMSGLSVTSPAPSSPSPVASASGASDKDSSQATYTNYSATETGTILQSRLCPKRKAPVAPRALQRIEEEEKAAASSADSTQGCSVRNSLTENSVPGLSQSESDSAGRATAPKTERKTGSFDQMEEANYKSNGLCSRNEIVTGKCDAGKEYMSFSKSFQEKSELNCQSQQISSRQRQTLCDISKINSTIVCNGSEHTWEMFKTSESTSQPPETGNEWAGDSEPSSLSLGFGDEACRVKDAVANVSQQMNAPENRVPDVSAPPPAKQQRDITGEAARVEAYIANMKSSWKDMDWVANAKVPARKPPATELSGELRQAVTPAGLVKQDKTNVSIARSRPQPRRPIPKIQEISLAKAEPTARHSRSNAGQENMTSEVKTAGIPETGQRSGFGNEQNIFATQVSLHEETAHGEMSDIDSTTSKGLDRASYDTSATTASSHPHTTTVDKHLNPDNNGVGSSQREGKTSSNQPKGVETEVFGMPPQLWQYSGQPQLEQCSGQVMPPQEGQCSRQVMPPQEGQCSRQVMPPQEGQCSRQVMPPQAGQCSKQVMSPQKGQCSRQAMPLQQEQCSRQAEAVCDPRSVKNDDGESLTLPFPAASTEDLESRPLLFDDGLSEDEDEVNHHCETDMFGSRNWLQSFRKEKVKEDPNLKERDSVVETQHTERRDLKNDRVSPGGNSKYYCVAFLDVLSSSEDEDKARDFCHRFETHEDFVQAEGQEPVPETKLGKLSKDVQSGVTESTVDAGENFAVFEEMPEPWMDDKMLQGYHAVTVQTKDLSPLEMQVYNRDTVDDTSHSEMQMHNKDTSDDKSHFKPSNDPCTESRDGGTNETNHLTNTRVCVPESSAENQSPAKISHPGLCEGKAESDTRAEQDLCTCDEAEEASSGHDDVAYVEAIATDTWTLQSFVQMLMPKTVQLLASHTKSYIDSCLHAEKPREQDLEEIRKICKDVLTAADAGRQSDEKDSSVDVSCTHNSPTETRGSAETKRGSACFTKSPKSSSLDPQHSLASPEFSLEESIDSLEADSTPVDSDVKCKPPEDELGWRKDNTEHPIPKDVDSDYIFVAEEYNKSVGYFSCGHGGSRSTNQPHPHPPPPVPSSNVPKPIKPQEASPSFPPAQTAAKEIESSDSAVEILEKHFHSVLRDIISKGSSHLKKRRQRISSPALHRTGSGESSETSLNVSLHERILCRLQSSIPVIAKTPVHLSRPDSKMSINSLGEVAPSGAGSWASSKENVHFVSQQATDFTVSEWEENTANDPRSCNERIKQAFGESIENVEPHTVKTPNSLDFNTETVCEESENVDDVYHPAKDTELSDTGVPVEGWEKITASANLVSGSMSRDLSTIAEDSLVRQLEQSLASRRAAFSVQGSDDNLSVPCSPDDSDHCTHASCDTVSDSSALANKYVASSSSSRISFTPASNLLHPPNFQSGKTSGRCGKRVYLGSKSVDFHDCFLSVGDEDSFRQQAAGPCRASSVHEIQSDHVSGNEHLAQKLISCSQDYYVCTSGFQPCVKFSTCAQGESSHQPCIRFSTRAPDESPQVLNKLGSGLHTTDDDFVSFGHCCERHRADDVIENRSNGVDISSKYRAKAVYDPNLTDPLSPDSLNKNAEFQESKNIGEDGEFLKDDPQCIRCELEANDLDLVAYGCSDDAESSPSGMSSAHHSGQGSYQNPSSGVHSQDQGASSFCAIDHQVTQVHENHLQRKRSFDHCTDLARSSKLCQLVLSPTVTIDVRDISEASEETGIPLSCKYGRANFPVNRSYFSSQPGRINIAVFTEMCLYQHMCSACKALTVSADAGKVSTQGWKLLEKRDPLSQGLASDDRQVHETTDNDFGVTRSLKCNDLKNRAKISSEEKVCADGLQFCATENDAHFESEVQGHNIPLPEPMKESISKWSGSMNECELCEECVALPESYDASGNLDGAQHVVSRPDGTLERSNEIPIEIEGDKDSCAKRSSKNALHDISRCNILTANISLVHANEDIPKSASTSPKSAKKCCDEGVFSCSDVAVSQDTEKSVASCVSNSEKCVEDSMNDSSHPDMEKNDSLLPGNRSNAIKILDASNIKSDSKTGIFVEEMTLFDAVAECEGNTKESSDIFVSGSIRDGVQKMFTGSSGFLLPETSLVASGRHKFSVESVDTVEAAAVKPVEDTGHIVQTKLLEEGFEDLVQNLSFLKREKDIPQPKLGSLTAEGEKDIPQSELGSLTAEGEKDIPHSELGSLTAEGEKDIPQSELGSLTAEGEKDIPQPEFGSLTVEGEKDIPHSELGSFTAEGEQDIPQLEVSSPTADGEKNIPQLELGSLIAEGEKDIPQPELGSLTAEGEQDIPQLELSSPTAEGEKDIPQLKLGSLIAEGETDIPQLELGSRTAEGEKDIPQLQLGSPTVEIAGESDAATEENVGLHLEVAKSRGVSGKDNSDLQADNETSIECTDDDNTDSCNAEKYEMSMLPAERGDEGVEADFCEASSSQETQCSSPEILVSVIRLELSSPTAEGEKDIPQLELGSLIAEGESDIPQLELGSRTAEGEKDIPQLQLGSPTVERAGEPDAATEENVGLHLEVAKSRGISGKDNSDLQADNETCEFESDDRVLCLESQMNPYQAHGIEDKVRSNLWRSSLIAQERDCPVLGKDDTDEDFVTCDTCDVNGTGEDDTDTDSYNAEKYFETTMLSAERRNESPETDFCQAIECTDDDNTDSCNAEKYEMSILPAERGDEGVETDFCEARSSQETRCSSPEIVVSVIRVDSESNGEKHSASGYTNGDGDGDEHTTTTAATVPSSTAETGSTNATASDSEDVTNDDAGGTGDGGKAGKNKFDNGDPSSSEYNNLYEEPREPEKQQPTAAKRTDISLSASSKTSDSNENEEESKKEDTKTTEYEDDSQLYSSPPSNRPVISPPPNMMYQVQATHKYTGEDVDELNFDPGEVIYVIPFENPEEQDDGWQMGIKQSDGIKGVFPENFTVRVESS</sequence>
<feature type="region of interest" description="Disordered" evidence="9">
    <location>
        <begin position="511"/>
        <end position="533"/>
    </location>
</feature>
<keyword evidence="13" id="KW-1185">Reference proteome</keyword>
<dbReference type="PANTHER" id="PTHR46514:SF3">
    <property type="entry name" value="AMPHIPHYSIN"/>
    <property type="match status" value="1"/>
</dbReference>
<comment type="caution">
    <text evidence="12">The sequence shown here is derived from an EMBL/GenBank/DDBJ whole genome shotgun (WGS) entry which is preliminary data.</text>
</comment>
<dbReference type="InterPro" id="IPR036028">
    <property type="entry name" value="SH3-like_dom_sf"/>
</dbReference>
<name>A0AAV3Y165_9GAST</name>
<dbReference type="FunFam" id="1.20.1270.60:FF:000013">
    <property type="entry name" value="Amphiphysin isoform 2"/>
    <property type="match status" value="1"/>
</dbReference>
<evidence type="ECO:0000256" key="5">
    <source>
        <dbReference type="ARBA" id="ARBA00023054"/>
    </source>
</evidence>
<feature type="compositionally biased region" description="Polar residues" evidence="9">
    <location>
        <begin position="1251"/>
        <end position="1263"/>
    </location>
</feature>
<feature type="region of interest" description="Disordered" evidence="9">
    <location>
        <begin position="2984"/>
        <end position="3142"/>
    </location>
</feature>
<gene>
    <name evidence="12" type="ORF">PoB_000246900</name>
</gene>
<dbReference type="SUPFAM" id="SSF103657">
    <property type="entry name" value="BAR/IMD domain-like"/>
    <property type="match status" value="1"/>
</dbReference>
<evidence type="ECO:0000256" key="9">
    <source>
        <dbReference type="SAM" id="MobiDB-lite"/>
    </source>
</evidence>
<feature type="region of interest" description="Disordered" evidence="9">
    <location>
        <begin position="904"/>
        <end position="930"/>
    </location>
</feature>
<dbReference type="GO" id="GO:0005737">
    <property type="term" value="C:cytoplasm"/>
    <property type="evidence" value="ECO:0007669"/>
    <property type="project" value="UniProtKB-SubCell"/>
</dbReference>
<keyword evidence="3 7" id="KW-0728">SH3 domain</keyword>
<feature type="region of interest" description="Disordered" evidence="9">
    <location>
        <begin position="2654"/>
        <end position="2683"/>
    </location>
</feature>
<dbReference type="PANTHER" id="PTHR46514">
    <property type="entry name" value="AMPHIPHYSIN"/>
    <property type="match status" value="1"/>
</dbReference>
<feature type="region of interest" description="Disordered" evidence="9">
    <location>
        <begin position="1211"/>
        <end position="1308"/>
    </location>
</feature>
<feature type="compositionally biased region" description="Polar residues" evidence="9">
    <location>
        <begin position="342"/>
        <end position="367"/>
    </location>
</feature>
<feature type="compositionally biased region" description="Acidic residues" evidence="9">
    <location>
        <begin position="1269"/>
        <end position="1278"/>
    </location>
</feature>
<feature type="compositionally biased region" description="Polar residues" evidence="9">
    <location>
        <begin position="711"/>
        <end position="730"/>
    </location>
</feature>
<dbReference type="SUPFAM" id="SSF50044">
    <property type="entry name" value="SH3-domain"/>
    <property type="match status" value="1"/>
</dbReference>
<dbReference type="Gene3D" id="2.30.30.40">
    <property type="entry name" value="SH3 Domains"/>
    <property type="match status" value="1"/>
</dbReference>
<dbReference type="GO" id="GO:0012505">
    <property type="term" value="C:endomembrane system"/>
    <property type="evidence" value="ECO:0007669"/>
    <property type="project" value="UniProtKB-SubCell"/>
</dbReference>
<dbReference type="CDD" id="cd11790">
    <property type="entry name" value="SH3_Amphiphysin"/>
    <property type="match status" value="1"/>
</dbReference>
<feature type="region of interest" description="Disordered" evidence="9">
    <location>
        <begin position="1334"/>
        <end position="1380"/>
    </location>
</feature>
<dbReference type="PROSITE" id="PS51021">
    <property type="entry name" value="BAR"/>
    <property type="match status" value="1"/>
</dbReference>
<feature type="compositionally biased region" description="Polar residues" evidence="9">
    <location>
        <begin position="466"/>
        <end position="475"/>
    </location>
</feature>
<feature type="region of interest" description="Disordered" evidence="9">
    <location>
        <begin position="1048"/>
        <end position="1090"/>
    </location>
</feature>
<feature type="region of interest" description="Disordered" evidence="9">
    <location>
        <begin position="250"/>
        <end position="296"/>
    </location>
</feature>
<evidence type="ECO:0000256" key="1">
    <source>
        <dbReference type="ARBA" id="ARBA00004308"/>
    </source>
</evidence>
<feature type="domain" description="SH3" evidence="10">
    <location>
        <begin position="3140"/>
        <end position="3206"/>
    </location>
</feature>
<dbReference type="FunFam" id="2.30.30.40:FF:000172">
    <property type="entry name" value="Amphiphysin, isoform B"/>
    <property type="match status" value="1"/>
</dbReference>
<feature type="compositionally biased region" description="Polar residues" evidence="9">
    <location>
        <begin position="250"/>
        <end position="261"/>
    </location>
</feature>
<evidence type="ECO:0000259" key="10">
    <source>
        <dbReference type="PROSITE" id="PS50002"/>
    </source>
</evidence>
<dbReference type="GO" id="GO:0005886">
    <property type="term" value="C:plasma membrane"/>
    <property type="evidence" value="ECO:0007669"/>
    <property type="project" value="TreeGrafter"/>
</dbReference>
<feature type="compositionally biased region" description="Basic and acidic residues" evidence="9">
    <location>
        <begin position="3107"/>
        <end position="3117"/>
    </location>
</feature>
<feature type="compositionally biased region" description="Low complexity" evidence="9">
    <location>
        <begin position="689"/>
        <end position="703"/>
    </location>
</feature>
<feature type="region of interest" description="Disordered" evidence="9">
    <location>
        <begin position="2451"/>
        <end position="2476"/>
    </location>
</feature>
<dbReference type="Gene3D" id="1.20.1270.60">
    <property type="entry name" value="Arfaptin homology (AH) domain/BAR domain"/>
    <property type="match status" value="1"/>
</dbReference>
<keyword evidence="5 8" id="KW-0175">Coiled coil</keyword>
<feature type="compositionally biased region" description="Basic and acidic residues" evidence="9">
    <location>
        <begin position="1286"/>
        <end position="1308"/>
    </location>
</feature>
<feature type="compositionally biased region" description="Polar residues" evidence="9">
    <location>
        <begin position="1223"/>
        <end position="1236"/>
    </location>
</feature>
<evidence type="ECO:0000256" key="2">
    <source>
        <dbReference type="ARBA" id="ARBA00004496"/>
    </source>
</evidence>
<evidence type="ECO:0000256" key="8">
    <source>
        <dbReference type="SAM" id="Coils"/>
    </source>
</evidence>
<proteinExistence type="predicted"/>
<dbReference type="Pfam" id="PF03114">
    <property type="entry name" value="BAR"/>
    <property type="match status" value="1"/>
</dbReference>
<feature type="compositionally biased region" description="Low complexity" evidence="9">
    <location>
        <begin position="270"/>
        <end position="288"/>
    </location>
</feature>